<dbReference type="EMBL" id="UINC01010403">
    <property type="protein sequence ID" value="SVA46279.1"/>
    <property type="molecule type" value="Genomic_DNA"/>
</dbReference>
<organism evidence="1">
    <name type="scientific">marine metagenome</name>
    <dbReference type="NCBI Taxonomy" id="408172"/>
    <lineage>
        <taxon>unclassified sequences</taxon>
        <taxon>metagenomes</taxon>
        <taxon>ecological metagenomes</taxon>
    </lineage>
</organism>
<evidence type="ECO:0000313" key="1">
    <source>
        <dbReference type="EMBL" id="SVA46279.1"/>
    </source>
</evidence>
<accession>A0A381W154</accession>
<dbReference type="AlphaFoldDB" id="A0A381W154"/>
<protein>
    <submittedName>
        <fullName evidence="1">Uncharacterized protein</fullName>
    </submittedName>
</protein>
<reference evidence="1" key="1">
    <citation type="submission" date="2018-05" db="EMBL/GenBank/DDBJ databases">
        <authorList>
            <person name="Lanie J.A."/>
            <person name="Ng W.-L."/>
            <person name="Kazmierczak K.M."/>
            <person name="Andrzejewski T.M."/>
            <person name="Davidsen T.M."/>
            <person name="Wayne K.J."/>
            <person name="Tettelin H."/>
            <person name="Glass J.I."/>
            <person name="Rusch D."/>
            <person name="Podicherti R."/>
            <person name="Tsui H.-C.T."/>
            <person name="Winkler M.E."/>
        </authorList>
    </citation>
    <scope>NUCLEOTIDE SEQUENCE</scope>
</reference>
<name>A0A381W154_9ZZZZ</name>
<gene>
    <name evidence="1" type="ORF">METZ01_LOCUS99133</name>
</gene>
<proteinExistence type="predicted"/>
<sequence>MEILKYYAQAKLANIFRVYHTLVM</sequence>